<dbReference type="AlphaFoldDB" id="K6D8H5"/>
<evidence type="ECO:0000313" key="2">
    <source>
        <dbReference type="EMBL" id="EKN68842.1"/>
    </source>
</evidence>
<evidence type="ECO:0000313" key="3">
    <source>
        <dbReference type="Proteomes" id="UP000006315"/>
    </source>
</evidence>
<keyword evidence="1" id="KW-1133">Transmembrane helix</keyword>
<keyword evidence="1" id="KW-0812">Transmembrane</keyword>
<dbReference type="RefSeq" id="WP_003329687.1">
    <property type="nucleotide sequence ID" value="NZ_AJLR01000035.1"/>
</dbReference>
<dbReference type="Proteomes" id="UP000006315">
    <property type="component" value="Unassembled WGS sequence"/>
</dbReference>
<feature type="transmembrane region" description="Helical" evidence="1">
    <location>
        <begin position="6"/>
        <end position="26"/>
    </location>
</feature>
<keyword evidence="1" id="KW-0472">Membrane</keyword>
<evidence type="ECO:0000256" key="1">
    <source>
        <dbReference type="SAM" id="Phobius"/>
    </source>
</evidence>
<gene>
    <name evidence="2" type="ORF">BAZO_02681</name>
</gene>
<feature type="transmembrane region" description="Helical" evidence="1">
    <location>
        <begin position="33"/>
        <end position="55"/>
    </location>
</feature>
<comment type="caution">
    <text evidence="2">The sequence shown here is derived from an EMBL/GenBank/DDBJ whole genome shotgun (WGS) entry which is preliminary data.</text>
</comment>
<dbReference type="PATRIC" id="fig|1131731.3.peg.551"/>
<keyword evidence="3" id="KW-1185">Reference proteome</keyword>
<name>K6D8H5_SCHAZ</name>
<dbReference type="STRING" id="1131731.BAZO_02681"/>
<dbReference type="GeneID" id="89471054"/>
<sequence length="144" mass="17212">MHPAEIIKLTFVGIMITTIVIITLFFKGKWRKIGWLLALVTLTVYCAFYVVRPFWIDTQIDKKVKLIELYLFQRYPDEKWVISTVPYREEGFNHMNPYYINVVFESEPEVTYDYWAENKNNIYQIGYSTNDGLAELKHLEKKNE</sequence>
<proteinExistence type="predicted"/>
<protein>
    <submittedName>
        <fullName evidence="2">Uncharacterized protein</fullName>
    </submittedName>
</protein>
<dbReference type="EMBL" id="AJLR01000035">
    <property type="protein sequence ID" value="EKN68842.1"/>
    <property type="molecule type" value="Genomic_DNA"/>
</dbReference>
<organism evidence="2 3">
    <name type="scientific">Schinkia azotoformans LMG 9581</name>
    <dbReference type="NCBI Taxonomy" id="1131731"/>
    <lineage>
        <taxon>Bacteria</taxon>
        <taxon>Bacillati</taxon>
        <taxon>Bacillota</taxon>
        <taxon>Bacilli</taxon>
        <taxon>Bacillales</taxon>
        <taxon>Bacillaceae</taxon>
        <taxon>Calidifontibacillus/Schinkia group</taxon>
        <taxon>Schinkia</taxon>
    </lineage>
</organism>
<reference evidence="2 3" key="1">
    <citation type="journal article" date="2012" name="Front. Microbiol.">
        <title>Redundancy and modularity in membrane-associated dissimilatory nitrate reduction in Bacillus.</title>
        <authorList>
            <person name="Heylen K."/>
            <person name="Keltjens J."/>
        </authorList>
    </citation>
    <scope>NUCLEOTIDE SEQUENCE [LARGE SCALE GENOMIC DNA]</scope>
    <source>
        <strain evidence="2 3">LMG 9581</strain>
    </source>
</reference>
<accession>K6D8H5</accession>